<evidence type="ECO:0000313" key="2">
    <source>
        <dbReference type="Proteomes" id="UP000002357"/>
    </source>
</evidence>
<reference evidence="1 2" key="1">
    <citation type="journal article" date="2010" name="Genome Biol. Evol.">
        <title>The sequence of a 1.8-mb bacterial linear plasmid reveals a rich evolutionary reservoir of secondary metabolic pathways.</title>
        <authorList>
            <person name="Medema M.H."/>
            <person name="Trefzer A."/>
            <person name="Kovalchuk A."/>
            <person name="van den Berg M."/>
            <person name="Mueller U."/>
            <person name="Heijne W."/>
            <person name="Wu L."/>
            <person name="Alam M.T."/>
            <person name="Ronning C.M."/>
            <person name="Nierman W.C."/>
            <person name="Bovenberg R.A.L."/>
            <person name="Breitling R."/>
            <person name="Takano E."/>
        </authorList>
    </citation>
    <scope>NUCLEOTIDE SEQUENCE [LARGE SCALE GENOMIC DNA]</scope>
    <source>
        <strain evidence="2">ATCC 27064 / DSM 738 / JCM 4710 / NBRC 13307 / NCIMB 12785 / NRRL 3585 / VKM Ac-602</strain>
    </source>
</reference>
<organism evidence="1 2">
    <name type="scientific">Streptomyces clavuligerus</name>
    <dbReference type="NCBI Taxonomy" id="1901"/>
    <lineage>
        <taxon>Bacteria</taxon>
        <taxon>Bacillati</taxon>
        <taxon>Actinomycetota</taxon>
        <taxon>Actinomycetes</taxon>
        <taxon>Kitasatosporales</taxon>
        <taxon>Streptomycetaceae</taxon>
        <taxon>Streptomyces</taxon>
    </lineage>
</organism>
<dbReference type="AlphaFoldDB" id="E2Q6V0"/>
<accession>E2Q6V0</accession>
<protein>
    <submittedName>
        <fullName evidence="1">Uncharacterized protein</fullName>
    </submittedName>
</protein>
<dbReference type="EMBL" id="CM000913">
    <property type="protein sequence ID" value="EFG09399.1"/>
    <property type="molecule type" value="Genomic_DNA"/>
</dbReference>
<keyword evidence="2" id="KW-1185">Reference proteome</keyword>
<gene>
    <name evidence="1" type="ORF">SCLAV_4326</name>
</gene>
<evidence type="ECO:0000313" key="1">
    <source>
        <dbReference type="EMBL" id="EFG09399.1"/>
    </source>
</evidence>
<dbReference type="Proteomes" id="UP000002357">
    <property type="component" value="Chromosome"/>
</dbReference>
<proteinExistence type="predicted"/>
<name>E2Q6V0_STRCL</name>
<sequence length="45" mass="4875">MVLTRLSSHTVRTDLMTLRIECSGGPAVIQPRANARQLPGRGGTR</sequence>